<dbReference type="Gene3D" id="3.30.450.40">
    <property type="match status" value="1"/>
</dbReference>
<dbReference type="Pfam" id="PF06580">
    <property type="entry name" value="His_kinase"/>
    <property type="match status" value="1"/>
</dbReference>
<reference evidence="8" key="1">
    <citation type="submission" date="2016-11" db="EMBL/GenBank/DDBJ databases">
        <authorList>
            <person name="Varghese N."/>
            <person name="Submissions S."/>
        </authorList>
    </citation>
    <scope>NUCLEOTIDE SEQUENCE [LARGE SCALE GENOMIC DNA]</scope>
    <source>
        <strain evidence="8">DSM 10349</strain>
    </source>
</reference>
<proteinExistence type="predicted"/>
<evidence type="ECO:0000256" key="4">
    <source>
        <dbReference type="ARBA" id="ARBA00023012"/>
    </source>
</evidence>
<evidence type="ECO:0000256" key="2">
    <source>
        <dbReference type="ARBA" id="ARBA00012438"/>
    </source>
</evidence>
<keyword evidence="5" id="KW-0812">Transmembrane</keyword>
<dbReference type="SMART" id="SM00387">
    <property type="entry name" value="HATPase_c"/>
    <property type="match status" value="1"/>
</dbReference>
<dbReference type="Pfam" id="PF02518">
    <property type="entry name" value="HATPase_c"/>
    <property type="match status" value="1"/>
</dbReference>
<organism evidence="7 8">
    <name type="scientific">Desulforamulus aeronauticus DSM 10349</name>
    <dbReference type="NCBI Taxonomy" id="1121421"/>
    <lineage>
        <taxon>Bacteria</taxon>
        <taxon>Bacillati</taxon>
        <taxon>Bacillota</taxon>
        <taxon>Clostridia</taxon>
        <taxon>Eubacteriales</taxon>
        <taxon>Peptococcaceae</taxon>
        <taxon>Desulforamulus</taxon>
    </lineage>
</organism>
<feature type="transmembrane region" description="Helical" evidence="5">
    <location>
        <begin position="47"/>
        <end position="67"/>
    </location>
</feature>
<evidence type="ECO:0000313" key="7">
    <source>
        <dbReference type="EMBL" id="SHK68126.1"/>
    </source>
</evidence>
<dbReference type="InterPro" id="IPR004358">
    <property type="entry name" value="Sig_transdc_His_kin-like_C"/>
</dbReference>
<keyword evidence="5" id="KW-0472">Membrane</keyword>
<evidence type="ECO:0000259" key="6">
    <source>
        <dbReference type="PROSITE" id="PS50109"/>
    </source>
</evidence>
<dbReference type="RefSeq" id="WP_139257378.1">
    <property type="nucleotide sequence ID" value="NZ_FRAR01000020.1"/>
</dbReference>
<dbReference type="PANTHER" id="PTHR34220">
    <property type="entry name" value="SENSOR HISTIDINE KINASE YPDA"/>
    <property type="match status" value="1"/>
</dbReference>
<dbReference type="InterPro" id="IPR003594">
    <property type="entry name" value="HATPase_dom"/>
</dbReference>
<dbReference type="Pfam" id="PF15714">
    <property type="entry name" value="SpoVT_C"/>
    <property type="match status" value="1"/>
</dbReference>
<dbReference type="GO" id="GO:0000155">
    <property type="term" value="F:phosphorelay sensor kinase activity"/>
    <property type="evidence" value="ECO:0007669"/>
    <property type="project" value="InterPro"/>
</dbReference>
<dbReference type="Gene3D" id="3.30.565.10">
    <property type="entry name" value="Histidine kinase-like ATPase, C-terminal domain"/>
    <property type="match status" value="1"/>
</dbReference>
<keyword evidence="8" id="KW-1185">Reference proteome</keyword>
<evidence type="ECO:0000256" key="3">
    <source>
        <dbReference type="ARBA" id="ARBA00022777"/>
    </source>
</evidence>
<evidence type="ECO:0000256" key="1">
    <source>
        <dbReference type="ARBA" id="ARBA00000085"/>
    </source>
</evidence>
<protein>
    <recommendedName>
        <fullName evidence="2">histidine kinase</fullName>
        <ecNumber evidence="2">2.7.13.3</ecNumber>
    </recommendedName>
</protein>
<dbReference type="SUPFAM" id="SSF55781">
    <property type="entry name" value="GAF domain-like"/>
    <property type="match status" value="1"/>
</dbReference>
<dbReference type="InterPro" id="IPR029016">
    <property type="entry name" value="GAF-like_dom_sf"/>
</dbReference>
<comment type="catalytic activity">
    <reaction evidence="1">
        <text>ATP + protein L-histidine = ADP + protein N-phospho-L-histidine.</text>
        <dbReference type="EC" id="2.7.13.3"/>
    </reaction>
</comment>
<feature type="transmembrane region" description="Helical" evidence="5">
    <location>
        <begin position="21"/>
        <end position="41"/>
    </location>
</feature>
<gene>
    <name evidence="7" type="ORF">SAMN02745123_02737</name>
</gene>
<name>A0A1M6UG22_9FIRM</name>
<keyword evidence="4" id="KW-0902">Two-component regulatory system</keyword>
<dbReference type="PRINTS" id="PR00344">
    <property type="entry name" value="BCTRLSENSOR"/>
</dbReference>
<dbReference type="STRING" id="1121421.SAMN02745123_02737"/>
<dbReference type="PANTHER" id="PTHR34220:SF7">
    <property type="entry name" value="SENSOR HISTIDINE KINASE YPDA"/>
    <property type="match status" value="1"/>
</dbReference>
<dbReference type="PROSITE" id="PS50109">
    <property type="entry name" value="HIS_KIN"/>
    <property type="match status" value="1"/>
</dbReference>
<evidence type="ECO:0000313" key="8">
    <source>
        <dbReference type="Proteomes" id="UP000183997"/>
    </source>
</evidence>
<dbReference type="OrthoDB" id="9809348at2"/>
<keyword evidence="3 7" id="KW-0418">Kinase</keyword>
<dbReference type="Proteomes" id="UP000183997">
    <property type="component" value="Unassembled WGS sequence"/>
</dbReference>
<dbReference type="InterPro" id="IPR005467">
    <property type="entry name" value="His_kinase_dom"/>
</dbReference>
<feature type="domain" description="Histidine kinase" evidence="6">
    <location>
        <begin position="344"/>
        <end position="442"/>
    </location>
</feature>
<keyword evidence="3 7" id="KW-0808">Transferase</keyword>
<keyword evidence="5" id="KW-1133">Transmembrane helix</keyword>
<dbReference type="InterPro" id="IPR010559">
    <property type="entry name" value="Sig_transdc_His_kin_internal"/>
</dbReference>
<dbReference type="AlphaFoldDB" id="A0A1M6UG22"/>
<dbReference type="InterPro" id="IPR050640">
    <property type="entry name" value="Bact_2-comp_sensor_kinase"/>
</dbReference>
<dbReference type="EC" id="2.7.13.3" evidence="2"/>
<accession>A0A1M6UG22</accession>
<dbReference type="SUPFAM" id="SSF55874">
    <property type="entry name" value="ATPase domain of HSP90 chaperone/DNA topoisomerase II/histidine kinase"/>
    <property type="match status" value="1"/>
</dbReference>
<dbReference type="GO" id="GO:0016020">
    <property type="term" value="C:membrane"/>
    <property type="evidence" value="ECO:0007669"/>
    <property type="project" value="InterPro"/>
</dbReference>
<sequence length="446" mass="49936">MKKLRLLSQYLHKKMGFRVPELATLLRLVVVQLILGVIFSFLYRDLWLEWLIFSCLSLLGSFVVLGLRPLRRMLTVRVDEKSFAPTLQIANETLPFLRRGLNEETANKTAEIIQKISDVAAVAITDREKVLAFLGTGCENHPVGGSIVTWATREVLATGELKVVQNKSEFNCPVKDCNCPLESAVIAPLICKGEVTGTVKLYQTHKGQIPGSVVKLAIGVAQLLGVQMELAELDRQSQLVTKAELDALQAQINPHFLFNTINTISMFTRTNPETARRLLIRLASFFRHSLKRHGRFITLQEETEYINTYLVLEKARFREKIRVVRNIDKSLLHYRIPVLTVQPLVENAIRHGITPKEGQGMVQISAQLRGDEIEIAITDDGVGIPPEIMLKIFQPGFGSGSGVGLSNVHERLKLLFGPEHGLNIESEQGFGTTVWLRVPLVVHDDD</sequence>
<evidence type="ECO:0000256" key="5">
    <source>
        <dbReference type="SAM" id="Phobius"/>
    </source>
</evidence>
<dbReference type="EMBL" id="FRAR01000020">
    <property type="protein sequence ID" value="SHK68126.1"/>
    <property type="molecule type" value="Genomic_DNA"/>
</dbReference>
<dbReference type="InterPro" id="IPR036890">
    <property type="entry name" value="HATPase_C_sf"/>
</dbReference>